<dbReference type="InterPro" id="IPR051466">
    <property type="entry name" value="D-amino_acid_metab_enzyme"/>
</dbReference>
<dbReference type="Pfam" id="PF14031">
    <property type="entry name" value="D-ser_dehydrat"/>
    <property type="match status" value="1"/>
</dbReference>
<dbReference type="GO" id="GO:0008721">
    <property type="term" value="F:D-serine ammonia-lyase activity"/>
    <property type="evidence" value="ECO:0007669"/>
    <property type="project" value="TreeGrafter"/>
</dbReference>
<dbReference type="STRING" id="946362.F2UC65"/>
<name>F2UC65_SALR5</name>
<dbReference type="EMBL" id="GL832968">
    <property type="protein sequence ID" value="EGD74172.1"/>
    <property type="molecule type" value="Genomic_DNA"/>
</dbReference>
<dbReference type="PANTHER" id="PTHR28004">
    <property type="entry name" value="ZGC:162816-RELATED"/>
    <property type="match status" value="1"/>
</dbReference>
<keyword evidence="2" id="KW-0456">Lyase</keyword>
<dbReference type="OrthoDB" id="20198at2759"/>
<dbReference type="OMA" id="TTNMYDH"/>
<dbReference type="eggNOG" id="ENOG502QRDB">
    <property type="taxonomic scope" value="Eukaryota"/>
</dbReference>
<dbReference type="InterPro" id="IPR029066">
    <property type="entry name" value="PLP-binding_barrel"/>
</dbReference>
<dbReference type="InterPro" id="IPR042208">
    <property type="entry name" value="D-ser_dehydrat-like_sf"/>
</dbReference>
<evidence type="ECO:0000256" key="1">
    <source>
        <dbReference type="ARBA" id="ARBA00005323"/>
    </source>
</evidence>
<dbReference type="SMART" id="SM01119">
    <property type="entry name" value="D-ser_dehydrat"/>
    <property type="match status" value="1"/>
</dbReference>
<proteinExistence type="inferred from homology"/>
<dbReference type="InParanoid" id="F2UC65"/>
<gene>
    <name evidence="4" type="ORF">PTSG_12410</name>
</gene>
<dbReference type="Gene3D" id="2.40.37.20">
    <property type="entry name" value="D-serine dehydratase-like domain"/>
    <property type="match status" value="1"/>
</dbReference>
<reference evidence="4" key="1">
    <citation type="submission" date="2009-08" db="EMBL/GenBank/DDBJ databases">
        <title>Annotation of Salpingoeca rosetta.</title>
        <authorList>
            <consortium name="The Broad Institute Genome Sequencing Platform"/>
            <person name="Russ C."/>
            <person name="Cuomo C."/>
            <person name="Burger G."/>
            <person name="Gray M.W."/>
            <person name="Holland P.W.H."/>
            <person name="King N."/>
            <person name="Lang F.B.F."/>
            <person name="Roger A.J."/>
            <person name="Ruiz-Trillo I."/>
            <person name="Young S.K."/>
            <person name="Zeng Q."/>
            <person name="Gargeya S."/>
            <person name="Alvarado L."/>
            <person name="Berlin A."/>
            <person name="Chapman S.B."/>
            <person name="Chen Z."/>
            <person name="Freedman E."/>
            <person name="Gellesch M."/>
            <person name="Goldberg J."/>
            <person name="Griggs A."/>
            <person name="Gujja S."/>
            <person name="Heilman E."/>
            <person name="Heiman D."/>
            <person name="Howarth C."/>
            <person name="Mehta T."/>
            <person name="Neiman D."/>
            <person name="Pearson M."/>
            <person name="Roberts A."/>
            <person name="Saif S."/>
            <person name="Shea T."/>
            <person name="Shenoy N."/>
            <person name="Sisk P."/>
            <person name="Stolte C."/>
            <person name="Sykes S."/>
            <person name="White J."/>
            <person name="Yandava C."/>
            <person name="Haas B."/>
            <person name="Nusbaum C."/>
            <person name="Birren B."/>
        </authorList>
    </citation>
    <scope>NUCLEOTIDE SEQUENCE [LARGE SCALE GENOMIC DNA]</scope>
    <source>
        <strain evidence="4">ATCC 50818</strain>
    </source>
</reference>
<comment type="similarity">
    <text evidence="1">Belongs to the DSD1 family.</text>
</comment>
<dbReference type="GeneID" id="16073645"/>
<dbReference type="PANTHER" id="PTHR28004:SF2">
    <property type="entry name" value="D-SERINE DEHYDRATASE"/>
    <property type="match status" value="1"/>
</dbReference>
<evidence type="ECO:0000313" key="5">
    <source>
        <dbReference type="Proteomes" id="UP000007799"/>
    </source>
</evidence>
<dbReference type="CDD" id="cd06819">
    <property type="entry name" value="PLPDE_III_LS_D-TA"/>
    <property type="match status" value="1"/>
</dbReference>
<dbReference type="InterPro" id="IPR001608">
    <property type="entry name" value="Ala_racemase_N"/>
</dbReference>
<dbReference type="SUPFAM" id="SSF51419">
    <property type="entry name" value="PLP-binding barrel"/>
    <property type="match status" value="1"/>
</dbReference>
<evidence type="ECO:0000256" key="2">
    <source>
        <dbReference type="ARBA" id="ARBA00023239"/>
    </source>
</evidence>
<dbReference type="AlphaFoldDB" id="F2UC65"/>
<dbReference type="Pfam" id="PF01168">
    <property type="entry name" value="Ala_racemase_N"/>
    <property type="match status" value="1"/>
</dbReference>
<dbReference type="GO" id="GO:0036088">
    <property type="term" value="P:D-serine catabolic process"/>
    <property type="evidence" value="ECO:0007669"/>
    <property type="project" value="TreeGrafter"/>
</dbReference>
<sequence>MTALALAEVGTRLALVDTPALVVVQPKLDANLQRMRTALQQFPHITLRPHLKAHKSSYFANAQAAAGVSAWCCQKLQEAEGILPKVPGMRDLLITNEIVGKRKVERLMSLVKEHHARTKITVLVDDVDNCRALNAAMANASLDDAKLHVLAEVDVGQERCGVAPGSEDLVALARVVTEECPHLHWSGIQCYQGKLQHVRNYEEKRQLVNGVAAKADASRTVLEENGFPCPIISGGGTGTFVLEAQAGVHNECQPGSYVFMDVDYSKNLDQSGQLTTDFEHSLFVHTTIMSKPTATRLVVDAGMKAVSLDSGPPIVVALHDDGSFTSCAEEVAWDARGRGKSVVGDTLQLIPGHCDPTVNLYDQYVVIADGVVTALPPIEGRGPGV</sequence>
<evidence type="ECO:0000313" key="4">
    <source>
        <dbReference type="EMBL" id="EGD74172.1"/>
    </source>
</evidence>
<evidence type="ECO:0000259" key="3">
    <source>
        <dbReference type="SMART" id="SM01119"/>
    </source>
</evidence>
<keyword evidence="5" id="KW-1185">Reference proteome</keyword>
<protein>
    <recommendedName>
        <fullName evidence="3">D-serine dehydratase-like domain-containing protein</fullName>
    </recommendedName>
</protein>
<dbReference type="InterPro" id="IPR026956">
    <property type="entry name" value="D-ser_dehydrat-like_dom"/>
</dbReference>
<dbReference type="Proteomes" id="UP000007799">
    <property type="component" value="Unassembled WGS sequence"/>
</dbReference>
<dbReference type="RefSeq" id="XP_004993072.1">
    <property type="nucleotide sequence ID" value="XM_004993015.1"/>
</dbReference>
<accession>F2UC65</accession>
<dbReference type="KEGG" id="sre:PTSG_12410"/>
<organism evidence="5">
    <name type="scientific">Salpingoeca rosetta (strain ATCC 50818 / BSB-021)</name>
    <dbReference type="NCBI Taxonomy" id="946362"/>
    <lineage>
        <taxon>Eukaryota</taxon>
        <taxon>Choanoflagellata</taxon>
        <taxon>Craspedida</taxon>
        <taxon>Salpingoecidae</taxon>
        <taxon>Salpingoeca</taxon>
    </lineage>
</organism>
<dbReference type="Gene3D" id="3.20.20.10">
    <property type="entry name" value="Alanine racemase"/>
    <property type="match status" value="1"/>
</dbReference>
<feature type="domain" description="D-serine dehydratase-like" evidence="3">
    <location>
        <begin position="281"/>
        <end position="368"/>
    </location>
</feature>